<sequence length="221" mass="25258">MEGIVTFNQVTFKPGEDYLLKDMSFTIYPEEMIRIEGASGSGKSTLLRLIAALIPSSSGDITYLNQPLTKVSYQEYRQNISYVAQNPHLFGETIRDNFELVFKAREQDFDEELVLNYMKDFGLAHIGLDKSIHKISGGEKQRVGLIRHLIFPPKVLLLDEITSSLDEDNRALVWKILMDYKAEHKITVIWVSHIEDGSISPNRIVHISQQQISIEECSRND</sequence>
<keyword evidence="2" id="KW-1003">Cell membrane</keyword>
<keyword evidence="8" id="KW-0472">Membrane</keyword>
<evidence type="ECO:0000256" key="2">
    <source>
        <dbReference type="ARBA" id="ARBA00022475"/>
    </source>
</evidence>
<dbReference type="Proteomes" id="UP000235701">
    <property type="component" value="Unassembled WGS sequence"/>
</dbReference>
<evidence type="ECO:0000256" key="1">
    <source>
        <dbReference type="ARBA" id="ARBA00022448"/>
    </source>
</evidence>
<keyword evidence="7" id="KW-1278">Translocase</keyword>
<dbReference type="GO" id="GO:0022857">
    <property type="term" value="F:transmembrane transporter activity"/>
    <property type="evidence" value="ECO:0007669"/>
    <property type="project" value="UniProtKB-ARBA"/>
</dbReference>
<dbReference type="GO" id="GO:0016020">
    <property type="term" value="C:membrane"/>
    <property type="evidence" value="ECO:0007669"/>
    <property type="project" value="InterPro"/>
</dbReference>
<dbReference type="InterPro" id="IPR027417">
    <property type="entry name" value="P-loop_NTPase"/>
</dbReference>
<evidence type="ECO:0000256" key="8">
    <source>
        <dbReference type="ARBA" id="ARBA00023136"/>
    </source>
</evidence>
<dbReference type="PROSITE" id="PS50893">
    <property type="entry name" value="ABC_TRANSPORTER_2"/>
    <property type="match status" value="1"/>
</dbReference>
<evidence type="ECO:0000256" key="6">
    <source>
        <dbReference type="ARBA" id="ARBA00022840"/>
    </source>
</evidence>
<dbReference type="Gene3D" id="3.40.50.300">
    <property type="entry name" value="P-loop containing nucleotide triphosphate hydrolases"/>
    <property type="match status" value="1"/>
</dbReference>
<keyword evidence="4" id="KW-0592">Phosphate transport</keyword>
<keyword evidence="11" id="KW-1185">Reference proteome</keyword>
<dbReference type="PANTHER" id="PTHR43423">
    <property type="entry name" value="ABC TRANSPORTER I FAMILY MEMBER 17"/>
    <property type="match status" value="1"/>
</dbReference>
<protein>
    <submittedName>
        <fullName evidence="10">ABC transporter</fullName>
    </submittedName>
</protein>
<dbReference type="Pfam" id="PF00005">
    <property type="entry name" value="ABC_tran"/>
    <property type="match status" value="1"/>
</dbReference>
<dbReference type="GO" id="GO:0006817">
    <property type="term" value="P:phosphate ion transport"/>
    <property type="evidence" value="ECO:0007669"/>
    <property type="project" value="UniProtKB-KW"/>
</dbReference>
<feature type="domain" description="ABC transporter" evidence="9">
    <location>
        <begin position="5"/>
        <end position="221"/>
    </location>
</feature>
<keyword evidence="3" id="KW-0997">Cell inner membrane</keyword>
<dbReference type="InterPro" id="IPR003593">
    <property type="entry name" value="AAA+_ATPase"/>
</dbReference>
<evidence type="ECO:0000256" key="7">
    <source>
        <dbReference type="ARBA" id="ARBA00022967"/>
    </source>
</evidence>
<dbReference type="InterPro" id="IPR015856">
    <property type="entry name" value="ABC_transpr_CbiO/EcfA_su"/>
</dbReference>
<dbReference type="OrthoDB" id="9785080at2"/>
<keyword evidence="1" id="KW-0813">Transport</keyword>
<gene>
    <name evidence="10" type="ORF">CJ191_01540</name>
</gene>
<proteinExistence type="predicted"/>
<evidence type="ECO:0000313" key="10">
    <source>
        <dbReference type="EMBL" id="PMC80518.1"/>
    </source>
</evidence>
<evidence type="ECO:0000256" key="5">
    <source>
        <dbReference type="ARBA" id="ARBA00022741"/>
    </source>
</evidence>
<reference evidence="10 11" key="1">
    <citation type="submission" date="2017-09" db="EMBL/GenBank/DDBJ databases">
        <title>Bacterial strain isolated from the female urinary microbiota.</title>
        <authorList>
            <person name="Thomas-White K."/>
            <person name="Kumar N."/>
            <person name="Forster S."/>
            <person name="Putonti C."/>
            <person name="Lawley T."/>
            <person name="Wolfe A.J."/>
        </authorList>
    </citation>
    <scope>NUCLEOTIDE SEQUENCE [LARGE SCALE GENOMIC DNA]</scope>
    <source>
        <strain evidence="10 11">UMB0240</strain>
    </source>
</reference>
<dbReference type="GO" id="GO:0005524">
    <property type="term" value="F:ATP binding"/>
    <property type="evidence" value="ECO:0007669"/>
    <property type="project" value="UniProtKB-KW"/>
</dbReference>
<dbReference type="AlphaFoldDB" id="A0A2N6UFZ6"/>
<evidence type="ECO:0000313" key="11">
    <source>
        <dbReference type="Proteomes" id="UP000235701"/>
    </source>
</evidence>
<evidence type="ECO:0000256" key="3">
    <source>
        <dbReference type="ARBA" id="ARBA00022519"/>
    </source>
</evidence>
<comment type="caution">
    <text evidence="10">The sequence shown here is derived from an EMBL/GenBank/DDBJ whole genome shotgun (WGS) entry which is preliminary data.</text>
</comment>
<evidence type="ECO:0000256" key="4">
    <source>
        <dbReference type="ARBA" id="ARBA00022592"/>
    </source>
</evidence>
<keyword evidence="6" id="KW-0067">ATP-binding</keyword>
<accession>A0A2N6UFZ6</accession>
<dbReference type="InterPro" id="IPR003439">
    <property type="entry name" value="ABC_transporter-like_ATP-bd"/>
</dbReference>
<evidence type="ECO:0000259" key="9">
    <source>
        <dbReference type="PROSITE" id="PS50893"/>
    </source>
</evidence>
<dbReference type="RefSeq" id="WP_070467785.1">
    <property type="nucleotide sequence ID" value="NZ_PNHQ01000002.1"/>
</dbReference>
<dbReference type="GO" id="GO:0016887">
    <property type="term" value="F:ATP hydrolysis activity"/>
    <property type="evidence" value="ECO:0007669"/>
    <property type="project" value="InterPro"/>
</dbReference>
<organism evidence="10 11">
    <name type="scientific">Aerococcus viridans</name>
    <dbReference type="NCBI Taxonomy" id="1377"/>
    <lineage>
        <taxon>Bacteria</taxon>
        <taxon>Bacillati</taxon>
        <taxon>Bacillota</taxon>
        <taxon>Bacilli</taxon>
        <taxon>Lactobacillales</taxon>
        <taxon>Aerococcaceae</taxon>
        <taxon>Aerococcus</taxon>
    </lineage>
</organism>
<dbReference type="CDD" id="cd03225">
    <property type="entry name" value="ABC_cobalt_CbiO_domain1"/>
    <property type="match status" value="1"/>
</dbReference>
<dbReference type="SUPFAM" id="SSF52540">
    <property type="entry name" value="P-loop containing nucleoside triphosphate hydrolases"/>
    <property type="match status" value="1"/>
</dbReference>
<name>A0A2N6UFZ6_9LACT</name>
<dbReference type="EMBL" id="PNHQ01000002">
    <property type="protein sequence ID" value="PMC80518.1"/>
    <property type="molecule type" value="Genomic_DNA"/>
</dbReference>
<dbReference type="SMART" id="SM00382">
    <property type="entry name" value="AAA"/>
    <property type="match status" value="1"/>
</dbReference>
<keyword evidence="5" id="KW-0547">Nucleotide-binding</keyword>
<dbReference type="PANTHER" id="PTHR43423:SF12">
    <property type="entry name" value="IRON EXPORT ATP-BINDING PROTEIN FETA-RELATED"/>
    <property type="match status" value="1"/>
</dbReference>